<dbReference type="OrthoDB" id="6372431at2759"/>
<feature type="compositionally biased region" description="Basic residues" evidence="1">
    <location>
        <begin position="202"/>
        <end position="211"/>
    </location>
</feature>
<evidence type="ECO:0000313" key="2">
    <source>
        <dbReference type="EMBL" id="GER47302.1"/>
    </source>
</evidence>
<reference evidence="3" key="1">
    <citation type="journal article" date="2019" name="Curr. Biol.">
        <title>Genome Sequence of Striga asiatica Provides Insight into the Evolution of Plant Parasitism.</title>
        <authorList>
            <person name="Yoshida S."/>
            <person name="Kim S."/>
            <person name="Wafula E.K."/>
            <person name="Tanskanen J."/>
            <person name="Kim Y.M."/>
            <person name="Honaas L."/>
            <person name="Yang Z."/>
            <person name="Spallek T."/>
            <person name="Conn C.E."/>
            <person name="Ichihashi Y."/>
            <person name="Cheong K."/>
            <person name="Cui S."/>
            <person name="Der J.P."/>
            <person name="Gundlach H."/>
            <person name="Jiao Y."/>
            <person name="Hori C."/>
            <person name="Ishida J.K."/>
            <person name="Kasahara H."/>
            <person name="Kiba T."/>
            <person name="Kim M.S."/>
            <person name="Koo N."/>
            <person name="Laohavisit A."/>
            <person name="Lee Y.H."/>
            <person name="Lumba S."/>
            <person name="McCourt P."/>
            <person name="Mortimer J.C."/>
            <person name="Mutuku J.M."/>
            <person name="Nomura T."/>
            <person name="Sasaki-Sekimoto Y."/>
            <person name="Seto Y."/>
            <person name="Wang Y."/>
            <person name="Wakatake T."/>
            <person name="Sakakibara H."/>
            <person name="Demura T."/>
            <person name="Yamaguchi S."/>
            <person name="Yoneyama K."/>
            <person name="Manabe R.I."/>
            <person name="Nelson D.C."/>
            <person name="Schulman A.H."/>
            <person name="Timko M.P."/>
            <person name="dePamphilis C.W."/>
            <person name="Choi D."/>
            <person name="Shirasu K."/>
        </authorList>
    </citation>
    <scope>NUCLEOTIDE SEQUENCE [LARGE SCALE GENOMIC DNA]</scope>
    <source>
        <strain evidence="3">cv. UVA1</strain>
    </source>
</reference>
<organism evidence="2 3">
    <name type="scientific">Striga asiatica</name>
    <name type="common">Asiatic witchweed</name>
    <name type="synonym">Buchnera asiatica</name>
    <dbReference type="NCBI Taxonomy" id="4170"/>
    <lineage>
        <taxon>Eukaryota</taxon>
        <taxon>Viridiplantae</taxon>
        <taxon>Streptophyta</taxon>
        <taxon>Embryophyta</taxon>
        <taxon>Tracheophyta</taxon>
        <taxon>Spermatophyta</taxon>
        <taxon>Magnoliopsida</taxon>
        <taxon>eudicotyledons</taxon>
        <taxon>Gunneridae</taxon>
        <taxon>Pentapetalae</taxon>
        <taxon>asterids</taxon>
        <taxon>lamiids</taxon>
        <taxon>Lamiales</taxon>
        <taxon>Orobanchaceae</taxon>
        <taxon>Buchnereae</taxon>
        <taxon>Striga</taxon>
    </lineage>
</organism>
<dbReference type="EMBL" id="BKCP01007848">
    <property type="protein sequence ID" value="GER47302.1"/>
    <property type="molecule type" value="Genomic_DNA"/>
</dbReference>
<feature type="region of interest" description="Disordered" evidence="1">
    <location>
        <begin position="89"/>
        <end position="115"/>
    </location>
</feature>
<dbReference type="Proteomes" id="UP000325081">
    <property type="component" value="Unassembled WGS sequence"/>
</dbReference>
<name>A0A5A7QQX3_STRAF</name>
<sequence length="292" mass="32795">MVHLTCVAHRCTPLLKIILHWICKQSTQLSAYSLSGYGLNDAFDKSVAHLENLPHINNADLLTGKTEIEHPCLHTGYREQNSCSQCSSVRLKDGNSPTEGKSLNEKGKKPGVARNGMNVLRSQKSPLIYLNGQILSQDSIVSYSHRAYVPLFRHNSGATNSVLNIPSPFRFQRWSPINAEMEDLNGDDAHSNPMTESTHFNKGVRKKRGPKQHAGDKKINISFDCHLKPNEPTKEICDGFTSYVGVLARTKVSILANNWEKDVPQKIKDQICETLLETFEMPNDKKTERKMV</sequence>
<accession>A0A5A7QQX3</accession>
<protein>
    <submittedName>
        <fullName evidence="2">Nucleoside phosphatase family protein</fullName>
    </submittedName>
</protein>
<keyword evidence="3" id="KW-1185">Reference proteome</keyword>
<gene>
    <name evidence="2" type="ORF">STAS_24394</name>
</gene>
<evidence type="ECO:0000313" key="3">
    <source>
        <dbReference type="Proteomes" id="UP000325081"/>
    </source>
</evidence>
<comment type="caution">
    <text evidence="2">The sequence shown here is derived from an EMBL/GenBank/DDBJ whole genome shotgun (WGS) entry which is preliminary data.</text>
</comment>
<dbReference type="AlphaFoldDB" id="A0A5A7QQX3"/>
<evidence type="ECO:0000256" key="1">
    <source>
        <dbReference type="SAM" id="MobiDB-lite"/>
    </source>
</evidence>
<feature type="region of interest" description="Disordered" evidence="1">
    <location>
        <begin position="187"/>
        <end position="215"/>
    </location>
</feature>
<proteinExistence type="predicted"/>
<dbReference type="Gene3D" id="3.30.420.150">
    <property type="entry name" value="Exopolyphosphatase. Domain 2"/>
    <property type="match status" value="1"/>
</dbReference>